<keyword evidence="2" id="KW-1185">Reference proteome</keyword>
<name>A0ABV2M4C7_9FIRM</name>
<dbReference type="RefSeq" id="WP_147599010.1">
    <property type="nucleotide sequence ID" value="NZ_BAABXP010000003.1"/>
</dbReference>
<sequence>MKKVRITVLRKEFYPEYADEYLTEGQSVGPCPLLEVGDEFIFEGSAKMPEGFCPWAWIDIYRSVSAMSSGSSNKPWTKKDGQTIVCCTDGVRPVVFCVEAFGENDESVE</sequence>
<protein>
    <submittedName>
        <fullName evidence="1">Repeat protein (TIGR04076 family)</fullName>
    </submittedName>
</protein>
<reference evidence="1 2" key="1">
    <citation type="submission" date="2024-06" db="EMBL/GenBank/DDBJ databases">
        <title>Genomic Encyclopedia of Type Strains, Phase IV (KMG-IV): sequencing the most valuable type-strain genomes for metagenomic binning, comparative biology and taxonomic classification.</title>
        <authorList>
            <person name="Goeker M."/>
        </authorList>
    </citation>
    <scope>NUCLEOTIDE SEQUENCE [LARGE SCALE GENOMIC DNA]</scope>
    <source>
        <strain evidence="1 2">DSM 29492</strain>
    </source>
</reference>
<accession>A0ABV2M4C7</accession>
<dbReference type="EMBL" id="JBEPMJ010000020">
    <property type="protein sequence ID" value="MET3751326.1"/>
    <property type="molecule type" value="Genomic_DNA"/>
</dbReference>
<evidence type="ECO:0000313" key="1">
    <source>
        <dbReference type="EMBL" id="MET3751326.1"/>
    </source>
</evidence>
<comment type="caution">
    <text evidence="1">The sequence shown here is derived from an EMBL/GenBank/DDBJ whole genome shotgun (WGS) entry which is preliminary data.</text>
</comment>
<evidence type="ECO:0000313" key="2">
    <source>
        <dbReference type="Proteomes" id="UP001549106"/>
    </source>
</evidence>
<dbReference type="NCBIfam" id="TIGR04076">
    <property type="entry name" value="TIGR04076 family protein"/>
    <property type="match status" value="1"/>
</dbReference>
<dbReference type="Proteomes" id="UP001549106">
    <property type="component" value="Unassembled WGS sequence"/>
</dbReference>
<organism evidence="1 2">
    <name type="scientific">Blautia caecimuris</name>
    <dbReference type="NCBI Taxonomy" id="1796615"/>
    <lineage>
        <taxon>Bacteria</taxon>
        <taxon>Bacillati</taxon>
        <taxon>Bacillota</taxon>
        <taxon>Clostridia</taxon>
        <taxon>Lachnospirales</taxon>
        <taxon>Lachnospiraceae</taxon>
        <taxon>Blautia</taxon>
    </lineage>
</organism>
<dbReference type="InterPro" id="IPR023811">
    <property type="entry name" value="CHP04076"/>
</dbReference>
<gene>
    <name evidence="1" type="ORF">ABID24_002585</name>
</gene>
<proteinExistence type="predicted"/>